<keyword evidence="3" id="KW-1185">Reference proteome</keyword>
<dbReference type="Pfam" id="PF17680">
    <property type="entry name" value="FlgO"/>
    <property type="match status" value="1"/>
</dbReference>
<dbReference type="EMBL" id="JAWCUA010000007">
    <property type="protein sequence ID" value="MDU0112946.1"/>
    <property type="molecule type" value="Genomic_DNA"/>
</dbReference>
<dbReference type="PROSITE" id="PS51257">
    <property type="entry name" value="PROKAR_LIPOPROTEIN"/>
    <property type="match status" value="1"/>
</dbReference>
<evidence type="ECO:0000313" key="2">
    <source>
        <dbReference type="EMBL" id="MDU0112946.1"/>
    </source>
</evidence>
<accession>A0ABU3QZT4</accession>
<organism evidence="2 3">
    <name type="scientific">Psychrosphaera aquimarina</name>
    <dbReference type="NCBI Taxonomy" id="2044854"/>
    <lineage>
        <taxon>Bacteria</taxon>
        <taxon>Pseudomonadati</taxon>
        <taxon>Pseudomonadota</taxon>
        <taxon>Gammaproteobacteria</taxon>
        <taxon>Alteromonadales</taxon>
        <taxon>Pseudoalteromonadaceae</taxon>
        <taxon>Psychrosphaera</taxon>
    </lineage>
</organism>
<dbReference type="RefSeq" id="WP_315946598.1">
    <property type="nucleotide sequence ID" value="NZ_JAWCUA010000007.1"/>
</dbReference>
<dbReference type="InterPro" id="IPR041215">
    <property type="entry name" value="FlgO_dom"/>
</dbReference>
<gene>
    <name evidence="2" type="ORF">RT723_08045</name>
</gene>
<evidence type="ECO:0000259" key="1">
    <source>
        <dbReference type="Pfam" id="PF17680"/>
    </source>
</evidence>
<name>A0ABU3QZT4_9GAMM</name>
<protein>
    <submittedName>
        <fullName evidence="2">FlgO family outer membrane protein</fullName>
    </submittedName>
</protein>
<comment type="caution">
    <text evidence="2">The sequence shown here is derived from an EMBL/GenBank/DDBJ whole genome shotgun (WGS) entry which is preliminary data.</text>
</comment>
<sequence>MNKLLPLSIITLAILGCASKGLPEENICFSDEGEVMDCRELSSHLTFNTSGNNSVSSPEKAQDPTLFKSNINFVQLSEYVEQMAMELKSKLSQNLTLPVAVTSFVTLDSTLNNTTLLGNQVSEYFINELKGVGIPVSDYKVTSFIQVTPNGDLAMSRRIHELKTDLNIGYVLTGTLIENESGIIINSRIVSLSTNNVIASASKLVPTLIQ</sequence>
<dbReference type="Proteomes" id="UP001257914">
    <property type="component" value="Unassembled WGS sequence"/>
</dbReference>
<proteinExistence type="predicted"/>
<feature type="domain" description="FlgO" evidence="1">
    <location>
        <begin position="81"/>
        <end position="206"/>
    </location>
</feature>
<reference evidence="2 3" key="1">
    <citation type="submission" date="2023-10" db="EMBL/GenBank/DDBJ databases">
        <title>Psychrosphaera aquimaarina strain SW33 isolated from seawater.</title>
        <authorList>
            <person name="Bayburt H."/>
            <person name="Kim J.M."/>
            <person name="Choi B.J."/>
            <person name="Jeon C.O."/>
        </authorList>
    </citation>
    <scope>NUCLEOTIDE SEQUENCE [LARGE SCALE GENOMIC DNA]</scope>
    <source>
        <strain evidence="2 3">KCTC 52743</strain>
    </source>
</reference>
<evidence type="ECO:0000313" key="3">
    <source>
        <dbReference type="Proteomes" id="UP001257914"/>
    </source>
</evidence>